<dbReference type="STRING" id="1121449.SAMN02745704_02918"/>
<protein>
    <submittedName>
        <fullName evidence="2">Uncharacterized protein</fullName>
    </submittedName>
</protein>
<evidence type="ECO:0000256" key="1">
    <source>
        <dbReference type="SAM" id="Phobius"/>
    </source>
</evidence>
<evidence type="ECO:0000313" key="2">
    <source>
        <dbReference type="EMBL" id="SKA98389.1"/>
    </source>
</evidence>
<proteinExistence type="predicted"/>
<evidence type="ECO:0000313" key="3">
    <source>
        <dbReference type="Proteomes" id="UP000190027"/>
    </source>
</evidence>
<keyword evidence="3" id="KW-1185">Reference proteome</keyword>
<name>A0A1T4Y9D7_9BACT</name>
<gene>
    <name evidence="2" type="ORF">SAMN02745704_02918</name>
</gene>
<keyword evidence="1" id="KW-0472">Membrane</keyword>
<dbReference type="Proteomes" id="UP000190027">
    <property type="component" value="Unassembled WGS sequence"/>
</dbReference>
<dbReference type="EMBL" id="FUYC01000045">
    <property type="protein sequence ID" value="SKA98389.1"/>
    <property type="molecule type" value="Genomic_DNA"/>
</dbReference>
<dbReference type="AlphaFoldDB" id="A0A1T4Y9D7"/>
<feature type="transmembrane region" description="Helical" evidence="1">
    <location>
        <begin position="21"/>
        <end position="43"/>
    </location>
</feature>
<keyword evidence="1" id="KW-1133">Transmembrane helix</keyword>
<sequence>MTATGLDMIVTNEFSFKGWPIYPWVGYVYAAVGISIIPLAWFLRRPTKYDKGKLGDGKGENKD</sequence>
<keyword evidence="1" id="KW-0812">Transmembrane</keyword>
<accession>A0A1T4Y9D7</accession>
<organism evidence="2 3">
    <name type="scientific">Paucidesulfovibrio gracilis DSM 16080</name>
    <dbReference type="NCBI Taxonomy" id="1121449"/>
    <lineage>
        <taxon>Bacteria</taxon>
        <taxon>Pseudomonadati</taxon>
        <taxon>Thermodesulfobacteriota</taxon>
        <taxon>Desulfovibrionia</taxon>
        <taxon>Desulfovibrionales</taxon>
        <taxon>Desulfovibrionaceae</taxon>
        <taxon>Paucidesulfovibrio</taxon>
    </lineage>
</organism>
<reference evidence="2 3" key="1">
    <citation type="submission" date="2017-02" db="EMBL/GenBank/DDBJ databases">
        <authorList>
            <person name="Peterson S.W."/>
        </authorList>
    </citation>
    <scope>NUCLEOTIDE SEQUENCE [LARGE SCALE GENOMIC DNA]</scope>
    <source>
        <strain evidence="2 3">DSM 16080</strain>
    </source>
</reference>